<evidence type="ECO:0000256" key="1">
    <source>
        <dbReference type="ARBA" id="ARBA00023015"/>
    </source>
</evidence>
<dbReference type="PROSITE" id="PS00041">
    <property type="entry name" value="HTH_ARAC_FAMILY_1"/>
    <property type="match status" value="1"/>
</dbReference>
<evidence type="ECO:0000256" key="2">
    <source>
        <dbReference type="ARBA" id="ARBA00023125"/>
    </source>
</evidence>
<dbReference type="SMART" id="SM00342">
    <property type="entry name" value="HTH_ARAC"/>
    <property type="match status" value="1"/>
</dbReference>
<dbReference type="EMBL" id="JBIAMX010000011">
    <property type="protein sequence ID" value="MFF0544847.1"/>
    <property type="molecule type" value="Genomic_DNA"/>
</dbReference>
<protein>
    <submittedName>
        <fullName evidence="5">DUF6597 domain-containing transcriptional factor</fullName>
    </submittedName>
</protein>
<comment type="caution">
    <text evidence="5">The sequence shown here is derived from an EMBL/GenBank/DDBJ whole genome shotgun (WGS) entry which is preliminary data.</text>
</comment>
<organism evidence="5 6">
    <name type="scientific">Nocardia thailandica</name>
    <dbReference type="NCBI Taxonomy" id="257275"/>
    <lineage>
        <taxon>Bacteria</taxon>
        <taxon>Bacillati</taxon>
        <taxon>Actinomycetota</taxon>
        <taxon>Actinomycetes</taxon>
        <taxon>Mycobacteriales</taxon>
        <taxon>Nocardiaceae</taxon>
        <taxon>Nocardia</taxon>
    </lineage>
</organism>
<evidence type="ECO:0000313" key="6">
    <source>
        <dbReference type="Proteomes" id="UP001601444"/>
    </source>
</evidence>
<accession>A0ABW6PR88</accession>
<dbReference type="SUPFAM" id="SSF46689">
    <property type="entry name" value="Homeodomain-like"/>
    <property type="match status" value="1"/>
</dbReference>
<dbReference type="Pfam" id="PF20240">
    <property type="entry name" value="DUF6597"/>
    <property type="match status" value="1"/>
</dbReference>
<dbReference type="Gene3D" id="1.10.10.60">
    <property type="entry name" value="Homeodomain-like"/>
    <property type="match status" value="1"/>
</dbReference>
<dbReference type="Proteomes" id="UP001601444">
    <property type="component" value="Unassembled WGS sequence"/>
</dbReference>
<dbReference type="InterPro" id="IPR018060">
    <property type="entry name" value="HTH_AraC"/>
</dbReference>
<feature type="domain" description="HTH araC/xylS-type" evidence="4">
    <location>
        <begin position="166"/>
        <end position="268"/>
    </location>
</feature>
<dbReference type="InterPro" id="IPR018062">
    <property type="entry name" value="HTH_AraC-typ_CS"/>
</dbReference>
<dbReference type="InterPro" id="IPR009057">
    <property type="entry name" value="Homeodomain-like_sf"/>
</dbReference>
<dbReference type="PROSITE" id="PS01124">
    <property type="entry name" value="HTH_ARAC_FAMILY_2"/>
    <property type="match status" value="1"/>
</dbReference>
<evidence type="ECO:0000259" key="4">
    <source>
        <dbReference type="PROSITE" id="PS01124"/>
    </source>
</evidence>
<keyword evidence="1" id="KW-0805">Transcription regulation</keyword>
<name>A0ABW6PR88_9NOCA</name>
<dbReference type="PANTHER" id="PTHR46796">
    <property type="entry name" value="HTH-TYPE TRANSCRIPTIONAL ACTIVATOR RHAS-RELATED"/>
    <property type="match status" value="1"/>
</dbReference>
<evidence type="ECO:0000313" key="5">
    <source>
        <dbReference type="EMBL" id="MFF0544847.1"/>
    </source>
</evidence>
<evidence type="ECO:0000256" key="3">
    <source>
        <dbReference type="ARBA" id="ARBA00023163"/>
    </source>
</evidence>
<dbReference type="Pfam" id="PF12833">
    <property type="entry name" value="HTH_18"/>
    <property type="match status" value="1"/>
</dbReference>
<keyword evidence="3" id="KW-0804">Transcription</keyword>
<gene>
    <name evidence="5" type="ORF">ACFYTF_18625</name>
</gene>
<dbReference type="RefSeq" id="WP_043650452.1">
    <property type="nucleotide sequence ID" value="NZ_JBIAMX010000011.1"/>
</dbReference>
<keyword evidence="2" id="KW-0238">DNA-binding</keyword>
<proteinExistence type="predicted"/>
<sequence>MNGPGPEVKGILYPRAQAARTGLRRIPVGPALAPFADWYWSVRWDLREREPFAAQVLSHPCVNITFERSAQRSGAWVTGVCTHRYVRELTGEGETFGLRFAPGGFGAFTGIDVAVLRDDSAPLARVLPGLGDDLCARVLAVGDDEGRRAVVEAALAVRASGDDPQYLLVRRIVAAMAEPQRFTRVDEVAQEFDVPMRTLQRLFRRYIGAGPKWVLRRYRLQDGADLLAGGEVTDLARLAADLGYFDQAHFSREFAAEIGVPPLEYARGAGGRAAGM</sequence>
<dbReference type="InterPro" id="IPR050204">
    <property type="entry name" value="AraC_XylS_family_regulators"/>
</dbReference>
<keyword evidence="6" id="KW-1185">Reference proteome</keyword>
<dbReference type="InterPro" id="IPR046532">
    <property type="entry name" value="DUF6597"/>
</dbReference>
<reference evidence="5 6" key="1">
    <citation type="submission" date="2024-10" db="EMBL/GenBank/DDBJ databases">
        <title>The Natural Products Discovery Center: Release of the First 8490 Sequenced Strains for Exploring Actinobacteria Biosynthetic Diversity.</title>
        <authorList>
            <person name="Kalkreuter E."/>
            <person name="Kautsar S.A."/>
            <person name="Yang D."/>
            <person name="Bader C.D."/>
            <person name="Teijaro C.N."/>
            <person name="Fluegel L."/>
            <person name="Davis C.M."/>
            <person name="Simpson J.R."/>
            <person name="Lauterbach L."/>
            <person name="Steele A.D."/>
            <person name="Gui C."/>
            <person name="Meng S."/>
            <person name="Li G."/>
            <person name="Viehrig K."/>
            <person name="Ye F."/>
            <person name="Su P."/>
            <person name="Kiefer A.F."/>
            <person name="Nichols A."/>
            <person name="Cepeda A.J."/>
            <person name="Yan W."/>
            <person name="Fan B."/>
            <person name="Jiang Y."/>
            <person name="Adhikari A."/>
            <person name="Zheng C.-J."/>
            <person name="Schuster L."/>
            <person name="Cowan T.M."/>
            <person name="Smanski M.J."/>
            <person name="Chevrette M.G."/>
            <person name="De Carvalho L.P.S."/>
            <person name="Shen B."/>
        </authorList>
    </citation>
    <scope>NUCLEOTIDE SEQUENCE [LARGE SCALE GENOMIC DNA]</scope>
    <source>
        <strain evidence="5 6">NPDC004045</strain>
    </source>
</reference>